<dbReference type="GeneID" id="68103226"/>
<organism evidence="3 4">
    <name type="scientific">Naegleria lovaniensis</name>
    <name type="common">Amoeba</name>
    <dbReference type="NCBI Taxonomy" id="51637"/>
    <lineage>
        <taxon>Eukaryota</taxon>
        <taxon>Discoba</taxon>
        <taxon>Heterolobosea</taxon>
        <taxon>Tetramitia</taxon>
        <taxon>Eutetramitia</taxon>
        <taxon>Vahlkampfiidae</taxon>
        <taxon>Naegleria</taxon>
    </lineage>
</organism>
<reference evidence="3 4" key="1">
    <citation type="journal article" date="2018" name="BMC Genomics">
        <title>The genome of Naegleria lovaniensis, the basis for a comparative approach to unravel pathogenicity factors of the human pathogenic amoeba N. fowleri.</title>
        <authorList>
            <person name="Liechti N."/>
            <person name="Schurch N."/>
            <person name="Bruggmann R."/>
            <person name="Wittwer M."/>
        </authorList>
    </citation>
    <scope>NUCLEOTIDE SEQUENCE [LARGE SCALE GENOMIC DNA]</scope>
    <source>
        <strain evidence="3 4">ATCC 30569</strain>
    </source>
</reference>
<evidence type="ECO:0008006" key="5">
    <source>
        <dbReference type="Google" id="ProtNLM"/>
    </source>
</evidence>
<dbReference type="EMBL" id="PYSW02000045">
    <property type="protein sequence ID" value="KAG2374488.1"/>
    <property type="molecule type" value="Genomic_DNA"/>
</dbReference>
<dbReference type="AlphaFoldDB" id="A0AA88GGJ2"/>
<feature type="transmembrane region" description="Helical" evidence="2">
    <location>
        <begin position="21"/>
        <end position="42"/>
    </location>
</feature>
<evidence type="ECO:0000313" key="4">
    <source>
        <dbReference type="Proteomes" id="UP000816034"/>
    </source>
</evidence>
<dbReference type="Proteomes" id="UP000816034">
    <property type="component" value="Unassembled WGS sequence"/>
</dbReference>
<evidence type="ECO:0000256" key="1">
    <source>
        <dbReference type="SAM" id="MobiDB-lite"/>
    </source>
</evidence>
<gene>
    <name evidence="3" type="ORF">C9374_010772</name>
</gene>
<comment type="caution">
    <text evidence="3">The sequence shown here is derived from an EMBL/GenBank/DDBJ whole genome shotgun (WGS) entry which is preliminary data.</text>
</comment>
<dbReference type="Gene3D" id="3.50.50.60">
    <property type="entry name" value="FAD/NAD(P)-binding domain"/>
    <property type="match status" value="1"/>
</dbReference>
<keyword evidence="2" id="KW-0812">Transmembrane</keyword>
<feature type="region of interest" description="Disordered" evidence="1">
    <location>
        <begin position="646"/>
        <end position="665"/>
    </location>
</feature>
<protein>
    <recommendedName>
        <fullName evidence="5">FAD-binding domain-containing protein</fullName>
    </recommendedName>
</protein>
<evidence type="ECO:0000256" key="2">
    <source>
        <dbReference type="SAM" id="Phobius"/>
    </source>
</evidence>
<keyword evidence="2" id="KW-0472">Membrane</keyword>
<dbReference type="InterPro" id="IPR036188">
    <property type="entry name" value="FAD/NAD-bd_sf"/>
</dbReference>
<dbReference type="SUPFAM" id="SSF51905">
    <property type="entry name" value="FAD/NAD(P)-binding domain"/>
    <property type="match status" value="1"/>
</dbReference>
<accession>A0AA88GGJ2</accession>
<keyword evidence="2" id="KW-1133">Transmembrane helix</keyword>
<name>A0AA88GGJ2_NAELO</name>
<feature type="compositionally biased region" description="Low complexity" evidence="1">
    <location>
        <begin position="646"/>
        <end position="655"/>
    </location>
</feature>
<proteinExistence type="predicted"/>
<sequence>MQRRLTLLQQQGGSSKHHKRLISKWPSLLSSLFIVVIVLTLFRSIPLFDRNINNHELDHHRNGFYVRAQVMPGSNLMMDPMPNLMMDPNQQHHVQEVKLSFSIQDLIVNKKILDLNLMYHVGLPQTPGTVTVSTPDKNMQHSMINFLQFLNHMHRTDLFHPLTDSEKFNGKFKTIAQNIIGYVLTPGNAEDGTTNDNERSPILKLFKLSQQELDRMDMLMNKTQEQISTLSEEFLAQYVTRMEPVEYDEEAEQKVTMTSHVQEEIEKLKNFLIQIARIYKTQRINLRRMGLAKGANNEPAPNRALKYVVIGSGPVGLLSAIEASLILPKVYIIEKRTTFSRDVWFDLYPQPFSQSVELLEELGFPNELPNLEVKLNTVADTDGKERTTYTIRCQMTQRFLTKVTFLLDNVQHIFGYQYINQCKTKPGSTSSSASQSWTSRWSDLKIEPNAEYAVANFLKTNNKDCSSTLDFMSSSEQLDLCSKSETVSFTTTNGKNCELEKIPFDILIGSDGLYSTVRSSLNISTHDIHSFDVSNTVYARGLPKPAIPKITVKPKLEQVALIINFKSVGQRDCPETAIDEDTGEFIDPWKPSLLLPNICSVFKRFYAGHCHMQILFDNEYGQKAIEKYMSARRKALNKLLQESGHNNVNLNGNANDQPNANDNGDNKLRDLILDTEAKEIRSAAFADASRDSSYVNSGTSSQEQKFVSNWEEEAFDWDKILTIVNTVLANKYETIDAFRKAIVSSDTFTGDKQLQKQFDMVLLRVVLQKAENLTTTIALDNPSSPFAVNILKGDSVASAHFRLGVGVNNAFLAFGELTSFIQQLYSNNVASVKIPSREALEKQLSQSLSEYEGKAQFRWNRLINYMATAMYFESFCDTVVFIDPGEYFGVQTIQEKDYDNLDYIPFDNLLQIRRFCQNRGHTF</sequence>
<dbReference type="RefSeq" id="XP_044543662.1">
    <property type="nucleotide sequence ID" value="XM_044686353.1"/>
</dbReference>
<evidence type="ECO:0000313" key="3">
    <source>
        <dbReference type="EMBL" id="KAG2374488.1"/>
    </source>
</evidence>
<keyword evidence="4" id="KW-1185">Reference proteome</keyword>